<sequence>MYSSLHSRTFSKNEAEVDDSGLQYLGHRIGYDTGTRRKSGSSALLSTTLTFKRRKCVRHIRLICIHTELRSLEENFFRKVFAFSTKNAGLQ</sequence>
<protein>
    <submittedName>
        <fullName evidence="1">Uncharacterized protein</fullName>
    </submittedName>
</protein>
<dbReference type="EMBL" id="BPLR01009673">
    <property type="protein sequence ID" value="GIY33699.1"/>
    <property type="molecule type" value="Genomic_DNA"/>
</dbReference>
<keyword evidence="2" id="KW-1185">Reference proteome</keyword>
<comment type="caution">
    <text evidence="1">The sequence shown here is derived from an EMBL/GenBank/DDBJ whole genome shotgun (WGS) entry which is preliminary data.</text>
</comment>
<evidence type="ECO:0000313" key="1">
    <source>
        <dbReference type="EMBL" id="GIY33699.1"/>
    </source>
</evidence>
<name>A0AAV4SL41_CAEEX</name>
<gene>
    <name evidence="1" type="ORF">CEXT_556611</name>
</gene>
<accession>A0AAV4SL41</accession>
<dbReference type="Proteomes" id="UP001054945">
    <property type="component" value="Unassembled WGS sequence"/>
</dbReference>
<evidence type="ECO:0000313" key="2">
    <source>
        <dbReference type="Proteomes" id="UP001054945"/>
    </source>
</evidence>
<organism evidence="1 2">
    <name type="scientific">Caerostris extrusa</name>
    <name type="common">Bark spider</name>
    <name type="synonym">Caerostris bankana</name>
    <dbReference type="NCBI Taxonomy" id="172846"/>
    <lineage>
        <taxon>Eukaryota</taxon>
        <taxon>Metazoa</taxon>
        <taxon>Ecdysozoa</taxon>
        <taxon>Arthropoda</taxon>
        <taxon>Chelicerata</taxon>
        <taxon>Arachnida</taxon>
        <taxon>Araneae</taxon>
        <taxon>Araneomorphae</taxon>
        <taxon>Entelegynae</taxon>
        <taxon>Araneoidea</taxon>
        <taxon>Araneidae</taxon>
        <taxon>Caerostris</taxon>
    </lineage>
</organism>
<dbReference type="AlphaFoldDB" id="A0AAV4SL41"/>
<proteinExistence type="predicted"/>
<reference evidence="1 2" key="1">
    <citation type="submission" date="2021-06" db="EMBL/GenBank/DDBJ databases">
        <title>Caerostris extrusa draft genome.</title>
        <authorList>
            <person name="Kono N."/>
            <person name="Arakawa K."/>
        </authorList>
    </citation>
    <scope>NUCLEOTIDE SEQUENCE [LARGE SCALE GENOMIC DNA]</scope>
</reference>